<dbReference type="InterPro" id="IPR050706">
    <property type="entry name" value="Cyclic-di-GMP_PDE-like"/>
</dbReference>
<keyword evidence="3" id="KW-1185">Reference proteome</keyword>
<protein>
    <submittedName>
        <fullName evidence="2">EAL domain-containing protein</fullName>
    </submittedName>
</protein>
<gene>
    <name evidence="2" type="ORF">LDJ79_16060</name>
</gene>
<dbReference type="InterPro" id="IPR001633">
    <property type="entry name" value="EAL_dom"/>
</dbReference>
<dbReference type="PANTHER" id="PTHR33121:SF70">
    <property type="entry name" value="SIGNALING PROTEIN YKOW"/>
    <property type="match status" value="1"/>
</dbReference>
<evidence type="ECO:0000259" key="1">
    <source>
        <dbReference type="PROSITE" id="PS50883"/>
    </source>
</evidence>
<dbReference type="EMBL" id="JAIWIU010000115">
    <property type="protein sequence ID" value="MCA2017639.1"/>
    <property type="molecule type" value="Genomic_DNA"/>
</dbReference>
<dbReference type="SMART" id="SM00052">
    <property type="entry name" value="EAL"/>
    <property type="match status" value="1"/>
</dbReference>
<proteinExistence type="predicted"/>
<evidence type="ECO:0000313" key="2">
    <source>
        <dbReference type="EMBL" id="MCA2017639.1"/>
    </source>
</evidence>
<dbReference type="SUPFAM" id="SSF141868">
    <property type="entry name" value="EAL domain-like"/>
    <property type="match status" value="1"/>
</dbReference>
<dbReference type="InterPro" id="IPR035919">
    <property type="entry name" value="EAL_sf"/>
</dbReference>
<dbReference type="Proteomes" id="UP001199044">
    <property type="component" value="Unassembled WGS sequence"/>
</dbReference>
<dbReference type="PROSITE" id="PS50883">
    <property type="entry name" value="EAL"/>
    <property type="match status" value="1"/>
</dbReference>
<organism evidence="2 3">
    <name type="scientific">Vibrio tritonius</name>
    <dbReference type="NCBI Taxonomy" id="1435069"/>
    <lineage>
        <taxon>Bacteria</taxon>
        <taxon>Pseudomonadati</taxon>
        <taxon>Pseudomonadota</taxon>
        <taxon>Gammaproteobacteria</taxon>
        <taxon>Vibrionales</taxon>
        <taxon>Vibrionaceae</taxon>
        <taxon>Vibrio</taxon>
    </lineage>
</organism>
<reference evidence="3" key="1">
    <citation type="submission" date="2023-07" db="EMBL/GenBank/DDBJ databases">
        <title>Molecular identification of indigenous halophilic bacteria isolated from red sea cost, biodegradation of synthetic dyes and assessment of degraded metabolite toxicity.</title>
        <authorList>
            <person name="Chaieb K."/>
            <person name="Altayb H.N."/>
        </authorList>
    </citation>
    <scope>NUCLEOTIDE SEQUENCE [LARGE SCALE GENOMIC DNA]</scope>
    <source>
        <strain evidence="3">K20</strain>
    </source>
</reference>
<sequence>MEYLFKFYNDRCIILDRDCQELAAFEFCLQPIFRPKNKSVYAFELLSKVHFHSGEYYANDDFFDSIDDNFMKELLILQMSYAAEHLVESDIKLTFNIPVSCLYDGEFIKRLINNRRGNYVIEVGDIASYIPSKDLINNLKSLKSSGIEVWLDEYDVSQKENNQCLDIFPWDGIKVDKNFLYFIGDEVKLSPLVGILKLYTSKVIVEGVETNFQRNFVILNNTLAQGYFYSYPVDFAQANRMIQEQQIHLESSSNHQELSTQNTLKPVIL</sequence>
<comment type="caution">
    <text evidence="2">The sequence shown here is derived from an EMBL/GenBank/DDBJ whole genome shotgun (WGS) entry which is preliminary data.</text>
</comment>
<evidence type="ECO:0000313" key="3">
    <source>
        <dbReference type="Proteomes" id="UP001199044"/>
    </source>
</evidence>
<dbReference type="Pfam" id="PF00563">
    <property type="entry name" value="EAL"/>
    <property type="match status" value="1"/>
</dbReference>
<accession>A0ABS7YPP4</accession>
<feature type="domain" description="EAL" evidence="1">
    <location>
        <begin position="4"/>
        <end position="246"/>
    </location>
</feature>
<dbReference type="PANTHER" id="PTHR33121">
    <property type="entry name" value="CYCLIC DI-GMP PHOSPHODIESTERASE PDEF"/>
    <property type="match status" value="1"/>
</dbReference>
<name>A0ABS7YPP4_9VIBR</name>
<dbReference type="Gene3D" id="3.20.20.450">
    <property type="entry name" value="EAL domain"/>
    <property type="match status" value="1"/>
</dbReference>
<dbReference type="RefSeq" id="WP_068711417.1">
    <property type="nucleotide sequence ID" value="NZ_AP014635.1"/>
</dbReference>